<evidence type="ECO:0000256" key="13">
    <source>
        <dbReference type="ARBA" id="ARBA00023137"/>
    </source>
</evidence>
<feature type="compositionally biased region" description="Gly residues" evidence="17">
    <location>
        <begin position="1701"/>
        <end position="1718"/>
    </location>
</feature>
<dbReference type="InterPro" id="IPR036179">
    <property type="entry name" value="Ig-like_dom_sf"/>
</dbReference>
<evidence type="ECO:0000256" key="9">
    <source>
        <dbReference type="ARBA" id="ARBA00022777"/>
    </source>
</evidence>
<dbReference type="InterPro" id="IPR015289">
    <property type="entry name" value="A-L-arabinofuranosidase_B_cat"/>
</dbReference>
<dbReference type="InterPro" id="IPR044023">
    <property type="entry name" value="Ig_7"/>
</dbReference>
<keyword evidence="13" id="KW-0829">Tyrosine-protein kinase</keyword>
<dbReference type="InterPro" id="IPR013783">
    <property type="entry name" value="Ig-like_fold"/>
</dbReference>
<dbReference type="InterPro" id="IPR003410">
    <property type="entry name" value="HYR_dom"/>
</dbReference>
<dbReference type="Pfam" id="PF19081">
    <property type="entry name" value="Ig_7"/>
    <property type="match status" value="3"/>
</dbReference>
<evidence type="ECO:0000256" key="3">
    <source>
        <dbReference type="ARBA" id="ARBA00022475"/>
    </source>
</evidence>
<evidence type="ECO:0000256" key="6">
    <source>
        <dbReference type="ARBA" id="ARBA00022729"/>
    </source>
</evidence>
<keyword evidence="7" id="KW-0677">Repeat</keyword>
<keyword evidence="11" id="KW-1133">Transmembrane helix</keyword>
<evidence type="ECO:0000256" key="16">
    <source>
        <dbReference type="ARBA" id="ARBA00023180"/>
    </source>
</evidence>
<dbReference type="Pfam" id="PF09206">
    <property type="entry name" value="ArabFuran-catal"/>
    <property type="match status" value="1"/>
</dbReference>
<evidence type="ECO:0000256" key="10">
    <source>
        <dbReference type="ARBA" id="ARBA00022840"/>
    </source>
</evidence>
<feature type="compositionally biased region" description="Gly residues" evidence="17">
    <location>
        <begin position="1741"/>
        <end position="1755"/>
    </location>
</feature>
<keyword evidence="8" id="KW-0547">Nucleotide-binding</keyword>
<dbReference type="PROSITE" id="PS50835">
    <property type="entry name" value="IG_LIKE"/>
    <property type="match status" value="1"/>
</dbReference>
<dbReference type="PROSITE" id="PS50825">
    <property type="entry name" value="HYR"/>
    <property type="match status" value="1"/>
</dbReference>
<dbReference type="Pfam" id="PF02494">
    <property type="entry name" value="HYR"/>
    <property type="match status" value="1"/>
</dbReference>
<keyword evidence="14" id="KW-1015">Disulfide bond</keyword>
<keyword evidence="16" id="KW-0325">Glycoprotein</keyword>
<evidence type="ECO:0000256" key="12">
    <source>
        <dbReference type="ARBA" id="ARBA00023136"/>
    </source>
</evidence>
<protein>
    <recommendedName>
        <fullName evidence="2">receptor protein-tyrosine kinase</fullName>
        <ecNumber evidence="2">2.7.10.1</ecNumber>
    </recommendedName>
</protein>
<keyword evidence="6" id="KW-0732">Signal</keyword>
<evidence type="ECO:0000313" key="20">
    <source>
        <dbReference type="EMBL" id="GAA4335394.1"/>
    </source>
</evidence>
<feature type="compositionally biased region" description="Gly residues" evidence="17">
    <location>
        <begin position="1038"/>
        <end position="1054"/>
    </location>
</feature>
<evidence type="ECO:0000259" key="19">
    <source>
        <dbReference type="PROSITE" id="PS50835"/>
    </source>
</evidence>
<dbReference type="Pfam" id="PF05345">
    <property type="entry name" value="He_PIG"/>
    <property type="match status" value="1"/>
</dbReference>
<evidence type="ECO:0000256" key="8">
    <source>
        <dbReference type="ARBA" id="ARBA00022741"/>
    </source>
</evidence>
<dbReference type="Pfam" id="PF18962">
    <property type="entry name" value="Por_Secre_tail"/>
    <property type="match status" value="1"/>
</dbReference>
<keyword evidence="15" id="KW-0675">Receptor</keyword>
<dbReference type="Pfam" id="PF12810">
    <property type="entry name" value="ALK_LTK_GRD"/>
    <property type="match status" value="2"/>
</dbReference>
<keyword evidence="5" id="KW-0812">Transmembrane</keyword>
<keyword evidence="21" id="KW-1185">Reference proteome</keyword>
<evidence type="ECO:0000256" key="11">
    <source>
        <dbReference type="ARBA" id="ARBA00022989"/>
    </source>
</evidence>
<organism evidence="20 21">
    <name type="scientific">Flaviaesturariibacter amylovorans</name>
    <dbReference type="NCBI Taxonomy" id="1084520"/>
    <lineage>
        <taxon>Bacteria</taxon>
        <taxon>Pseudomonadati</taxon>
        <taxon>Bacteroidota</taxon>
        <taxon>Chitinophagia</taxon>
        <taxon>Chitinophagales</taxon>
        <taxon>Chitinophagaceae</taxon>
        <taxon>Flaviaestuariibacter</taxon>
    </lineage>
</organism>
<feature type="domain" description="HYR" evidence="18">
    <location>
        <begin position="2231"/>
        <end position="2313"/>
    </location>
</feature>
<gene>
    <name evidence="20" type="ORF">GCM10023184_30140</name>
</gene>
<evidence type="ECO:0000256" key="2">
    <source>
        <dbReference type="ARBA" id="ARBA00011902"/>
    </source>
</evidence>
<feature type="region of interest" description="Disordered" evidence="17">
    <location>
        <begin position="1698"/>
        <end position="1755"/>
    </location>
</feature>
<dbReference type="InterPro" id="IPR055163">
    <property type="entry name" value="ALK/LTK-like_GRD"/>
</dbReference>
<dbReference type="EMBL" id="BAABGY010000008">
    <property type="protein sequence ID" value="GAA4335394.1"/>
    <property type="molecule type" value="Genomic_DNA"/>
</dbReference>
<dbReference type="EC" id="2.7.10.1" evidence="2"/>
<evidence type="ECO:0000256" key="4">
    <source>
        <dbReference type="ARBA" id="ARBA00022679"/>
    </source>
</evidence>
<dbReference type="Proteomes" id="UP001501725">
    <property type="component" value="Unassembled WGS sequence"/>
</dbReference>
<dbReference type="RefSeq" id="WP_345256576.1">
    <property type="nucleotide sequence ID" value="NZ_BAABGY010000008.1"/>
</dbReference>
<comment type="caution">
    <text evidence="20">The sequence shown here is derived from an EMBL/GenBank/DDBJ whole genome shotgun (WGS) entry which is preliminary data.</text>
</comment>
<accession>A0ABP8H785</accession>
<keyword evidence="3" id="KW-1003">Cell membrane</keyword>
<comment type="subcellular location">
    <subcellularLocation>
        <location evidence="1">Cell membrane</location>
        <topology evidence="1">Single-pass type I membrane protein</topology>
    </subcellularLocation>
</comment>
<proteinExistence type="predicted"/>
<keyword evidence="4" id="KW-0808">Transferase</keyword>
<feature type="region of interest" description="Disordered" evidence="17">
    <location>
        <begin position="1037"/>
        <end position="1059"/>
    </location>
</feature>
<feature type="compositionally biased region" description="Low complexity" evidence="17">
    <location>
        <begin position="1719"/>
        <end position="1730"/>
    </location>
</feature>
<evidence type="ECO:0000256" key="15">
    <source>
        <dbReference type="ARBA" id="ARBA00023170"/>
    </source>
</evidence>
<keyword evidence="12" id="KW-0472">Membrane</keyword>
<dbReference type="InterPro" id="IPR026444">
    <property type="entry name" value="Secre_tail"/>
</dbReference>
<sequence length="5426" mass="554844">MTPISRPAQSLTRTALSLPARSRAVPALVKTIPSRILLVFLLLATASMPALAQVHALDRVGLTSATPASPAYSLRKLSTSYTGSAIRVRRSSDNATLDVGFTAGGDLDTVSLKAFGGAQSLFVTTWYDQGGRSINATQATNSLQPRILDAGVVERINSRPALYFGTASLATAAQTIFTNNASMVGFAKGNSTTPSALVTKTGTASGFNPAHPAPFDYTNNGGEFTVGQAQTGDYQSMPTNSSTPVSGVRSSVPASVYSFVINHGTAACHHYLNGVQAGSLTLNYFADNGAALRIGNRNDGSSAGNFWTSEIVLFNEALSTANRTTLETAFTRYHSTESSLAALSVSNVTLAPAFTSSSSGVYTGSTGLSSVTLSATATGGGASIRVRVNDEAWMTPATGSGSWTLSLPAGMTSRVDVEVTGLTGATRTYQLALRRLNGLDVLGLTGTQEALPAFSLRRLSSSYAGAAIRVRRSTDNALQGIGFTAAGDLDTAALKTFVGAADGFVIAWVDQGGWGMSATQSDPALQPLIVRGGIVERLHGRPALYFGTASLATAAQVLYPTAVTMTGVAKGDSSVAGSLATKTGTAGGANAHFPAPFDFTNAQGAFTAGSASIPYFSSVGLAQPIRKSEPASVYSFVITGANYLARLNGTQSAFSPLQHYADAGAPLRIGNRNDGGGSGRFWTSELVLFNSALSTADLATAEQAQKAYYFIPCSTITFTQQPLSGNVCPGGSRTYTVAASGLAPLSYQWWHNGTPVGGNSATLTLSGITAAQAGSYYCTVTNLCGSATSDTAVLMVVDASTVLPVPTVSGNRFLCSGNGTSLTATGVESAAFAWYTSPSGGTAVAQATTYNTPALSANTTFYVAQLRCGYSSARASVPVLVNTTPAMAQPSGLLATPSVICQGAASQLSATVEAASGQKVYWYASPTGGLPLGHSSSGTPFVVTPLVTTTYYAQSELRKDTVRFAYTGGAQTFTVPDGVTELRVDAQGASGGHYGGAGGRVEGTLKVTPGQVLYIYVGEGGTGFNYISQGQESARTFNGGGHSGNTGGSGGGGTDIRTGGTELEDRVLVAGGGGGGFRFGTVMVGVPGGAGGGLVANPGFRDRPSWLPGGPGTQTEGGAPGTLGYVQFGNGGAFGSGGNSFYQSNGTWGGGGGGGWYGGGGANSAGGGGGSSYTHPSQVTEVIHTQGVRFGHGTLTISYSTGAQCASTSRVPVTVNVSTRPDVVLRDNFRSCPAAPVTLTATGADSYLWSPGNSTNASITVAPTDTTTYTVIGTRSLGGCKDTTQTTVWVADVVATGGTICLGQSVTLSAGNADTYTWQPGNLTGQSVSVSPSATTTYTVTGADSSGCNTITTVEVRVNPLPPTSAGPDQTAPAGTPVTLSASGADTYAWGNVYVTTASLTLTPAESQTYWVEGRYTATGCTYTDSVRVHLLPVPVITGTLSVCPGGATTLTASGTGPFHWYDAATGGNLLFTGASFVTPSLAATTNYWVAGAGGARVRVTVAVIAAMATATPAEICAGGHTELAAANRQAVTSWYDAPTGGNLLATTANGGSLFVAPAGTTTYYAQSAVQAKTDTFRLTNNTQTFTVPAGVSSIRVDLRGASGASKGPGRGGNGGRVEATLTVTPGEVLYLQVGGPGTAYQGSSVPMAGGYNGGGSSYIYGGSGGGASDIRIGGNEWTHRVLVAGGGGGSYSEQPYSANGGHGGDLVGDWGSGGNAAGPGSQSSGGSNNIIHGTPVGVSGAFGQGGRSTGYGGTHGGGGGGGWYGGGGTASSGGGGGSSYSNPALCQNVVHTKGFNEGPGMIILSYALDCADAGRTPVTVTVKPLPQITVSSDTDTTCTTAQLTASGGVSYSWTAAPAFPASAQLAAGLRKLNPDYAGPALQLRRASDGATADFGFSGIELDKVAIIAFLGAEQGYCVKLYDQSGRGNHLVQPDPSRQPLLLLNGIGGRPVLQVSANPARFLTSPVSVAVPYTALYAARQNGPARGRMLSSVSNNWLLGWHGGSKDMAHFDGWVSPSGGIPAGNAPVVYSATRINGATRVFANGTQLYANNQGHSGISGLQVNGWLGGPNELSDAEFGDILLFNTSLPDADRAALERNLAEYYAILPAAFAATFTATPLAPYSSYLVTGTGANGCVSTATKKIYHDGRPPVLQCPADQPLVRSSTCTATLPDYRSLLVATDNCSPAGSLQVTQTPAAGTVLTGMDTLTVQFTVRDSTGYAATCSFRVLPRDTTTLSLTCPASIEAPQEVDVCGAHVTFAPPPVSNCRTLPVLQTGGPSSGSLFPVGSTSVTFTAYDLDGGTRSCSTSVTVLPRTYVISGADSVCKGGSATLQVAGLPAGAPVNWFTQPGGQGTVVGSGHSLPGAAAGTYYAQIGAPCGPLERSFTVSEYPDSLLQIGGDTSLCPGTRGFVTASGFPAISWGPLTLPADAAPASARLAAGLRLLNSTYTGPLLRLRRASDGNEQDFYALGRDLDTAAVRTWLGGGSAFCVTLFDQSGNSRHITQASPGAQPQFILRSAVNNLPALRFTTSQQMRLDATFPAPFTISYTARQTGGSRGRVLSAYRNNWLLGWHLGQRRRAFFEGWVHAGNTAANNDLQVYTGTSSGTVAAFYENGTLIASNSAGTAGPDGLQLNGYPGGEYSDCEILELVVFASVLPEAALVDLEAGALNYYLARSRLLVAAPPTGHLRTYSVTGSRPGCSLSQARSVVVRSSVMGDPAVFGNGTWHVYVWNNGTDTIGNRSWNDRYSGYYTSGDLNFNTTTHWGSGTAPSGAVGYQGCPVGSTNHSWSAKRQGFPCADYRISVASHDDAGQLWINGVKVWEHNACCDAHNNVWEGRLGSTDSVEFRVTQGIGGAHGALQFTVINSTVTLSYPVTSLCNATSTLQPAVSLTGGRFHAAPAGLAIDPLTGIIDAGASVNGSYVITYVRAGTCGDSLRATATLQVSLPPVGPSVFGINSWNVFVWNSGGATINANTWNANFAGAYTVSTVDFNSTAQWANGTAPSGAPGYQGCAVGVANHSWSAKRTGFPCGNYKLSVTSHDDAAELWINGVKVWEHSVCCDIHNDIWEGPLGGSDSVEFRVTQGGGGAEGSLRFTNLTTTNSVVYSKTTVCTGETVPAPVVSNSGGWFTASPSGLVVDSASGLVDVASSTAGSYVITYHRVTYCNDTLRTQVPFRINAVSGDPLQYGDGAWNVYVWNAGGALPGAGAWTTNYSGYYTASGLGFNSTDGWANGAAPSGAPGYQGCAVGTTNHSWSAKRKGFPCGLYRLDVTGHDDAAELWINGQKIWWHDQCCDQHGNVWTGYLDATDSVEFRVTQGTSGGFGSLAVVLLPDTVTLTYPATTACINAGSLNASVNRPGGVFSASPAGLSLDTATGLVEPSSSAAGSYTVTYTVPNHCGGVLTTTAPVTVTATAGDPSVYGSGAWNVYVWNAGTGRINNVSWNGNYSGYYTASGLDFNTSDQWASGTAPSGAPGYLGCAVGSNNHSWSAKREGFPCGRYRIDVLRHEDAGELWINGVKVWDHNNCCDAHFGAWTGTLGAGDRIEFRVTQGSAGAGGQLAIVPIDPVLDPAYPAAAVCRNAPALAATVGTPGGTFSAAPAGLSIDTATGTVTPSLSVPGTYTVRYTWAGPCGTSLVDSTTLFIQNAAGDPSGFGDGAWNVYVYNSGDGSLNTTAWTTQYSGYYVAAGLNFNTTDQWADGTAPSNAPGYQGCAVGSNNHSWSAKRQGFSCGYYSISINSHDDAAQLWINGVKVWEHGTCCDTHADAWRGPLGPSDRVEFRVTQGTGGAHGALSFAASVPSVAYAKTSFCSNEGLLAPAVSSTDGSFTATPLGIALNSSTGVVDAAATTPGTYTIVYSWLSPCGDTLRANTALTVLAVVGDPSVPGAGVWNVYTWADGEDGDSTRSWNTNYVGYSVISTLDFNTAQLWGAYTPVAAPGYQGCNATDEEHSWIARRQGFPCGRYSITVPTNAGSAELWVNGARQRYLPEAFRRLNSVWTGYLSTTDIVELRVRSNYGSHAVMRFTLVATQVSLSYPTQAGCRTGGQLQPSVTGPSGGTFSADGAGLVLNGNTGVIDLGASAPGTYLITYTVTDPCGAVLSATWPMQVANAAGDPSVFGNGAWNVYVYNSGDGTLSGPAWTTNYSGYYVASGLHFNTTNQWSDGAPLSTATGYQGCPVGAGNHSWSAKRTGFPCGFYRLDIQNHDDAGQLFVNGVKVWEHNACCDAHNTAWQGFLGATDSIEFRVTQGNGGANGAFTLTPAQPVLAYSSTSACTGIGLMSPLHGGLTGTFTASPAGLAIDAVTGLVNAGASAAGNYTITHTMADVCGGAAFVSTTTLALTATAGDPSVHGAGVWNVYTWGDGEMTDTTRSWNTNYAGYNTIAPLDFDTEEHWYTYNPSAAPGYQGCPVSDEQHSWIARRQGFPCGRYSIRIPLNDATAQLWINGAPVWYGARYTLNNPGRVAWEGYLSGSDIVELRVRSNWYGSRAIINFIGLAPAASLAYATGNACSNSGPLMPTSATPAGGVFSALPAGLSLNPATGAVTTGTSAAGTYQVTYTATDACGNTVSASWPLQVSATAGSPGVFGAGAWRVYAWNSGGLPGAAWSAGYAGYFSAATLGFNSIDFWDPAVSPSSATGYAGCPVADDQHSWSAKRTGFPCGYYRLSIPDHDDDTELWINGVRVFQEAGIGGSAAIVWEGVLGPQDSVEFRGLDATSGSYGTLLLTPALRSASIAYTGSPYSLGGGLAPVTRTGDTTGVYRSSAGLALDSLSGTINLNASASGIYTVSYLLPAARGCVRESVSTTVAINSGMSQPASQTLCSGARTAAVSFSGCGAGAVYSWTNTEPSIGLAASGTGSLPAFIAVNTTTSPIVATITVTSAGCAGRSFTITVLPAATVPAQANRVVCAGTGMTPLEMNPNYAYSWTNSEPSIGLPAQGTGDLPAFVAANASTASVTAVITIRPSYSGSGLTCPGKSTVFRITVKPLPQVTVPANSTVCAGAVISAVSFTSAVAGATYAWTNSNPAIGLAASGTGDVPSFTAINNSGSNRVATITVTPKANGCSGTPRSYSITATPGAGSIAYPGSPYCASGWAYVQRGGAAGGTFSATPSGLLIDTASGAVNLAHSAPGTYTVTYTSGPNGCGGAATTLITVKPLATVSAIGNKTYCAGAAVPAIPFSGTASAYSWTYSGPSIGLAATGTGIGLPAFTAVNNGTATVTAAITVTPLGNGCPAGKPVTFRIYVQPKVVLAAIADQVHCSGAPAAGVGFTANLSNGVTYSWSRTPAAIGLTATSGTGSSIPAFVTQNASGGTLSSLVTVTGTANKCASAPVTFTYIVNQCVARRAPDKKAVATPKEEEGSLSTAVVGPNPTQRLLTVYTGTASGTYTVRILDPNGQEVLRPASFTGTRHTFDLTGLPAGTYLLQLTDRRTGEQVQRKVVKL</sequence>
<dbReference type="NCBIfam" id="TIGR04183">
    <property type="entry name" value="Por_Secre_tail"/>
    <property type="match status" value="1"/>
</dbReference>
<evidence type="ECO:0000313" key="21">
    <source>
        <dbReference type="Proteomes" id="UP001501725"/>
    </source>
</evidence>
<evidence type="ECO:0000256" key="17">
    <source>
        <dbReference type="SAM" id="MobiDB-lite"/>
    </source>
</evidence>
<keyword evidence="9" id="KW-0418">Kinase</keyword>
<dbReference type="SUPFAM" id="SSF48726">
    <property type="entry name" value="Immunoglobulin"/>
    <property type="match status" value="1"/>
</dbReference>
<evidence type="ECO:0000256" key="7">
    <source>
        <dbReference type="ARBA" id="ARBA00022737"/>
    </source>
</evidence>
<evidence type="ECO:0000256" key="5">
    <source>
        <dbReference type="ARBA" id="ARBA00022692"/>
    </source>
</evidence>
<reference evidence="21" key="1">
    <citation type="journal article" date="2019" name="Int. J. Syst. Evol. Microbiol.">
        <title>The Global Catalogue of Microorganisms (GCM) 10K type strain sequencing project: providing services to taxonomists for standard genome sequencing and annotation.</title>
        <authorList>
            <consortium name="The Broad Institute Genomics Platform"/>
            <consortium name="The Broad Institute Genome Sequencing Center for Infectious Disease"/>
            <person name="Wu L."/>
            <person name="Ma J."/>
        </authorList>
    </citation>
    <scope>NUCLEOTIDE SEQUENCE [LARGE SCALE GENOMIC DNA]</scope>
    <source>
        <strain evidence="21">JCM 17919</strain>
    </source>
</reference>
<dbReference type="Gene3D" id="2.60.120.200">
    <property type="match status" value="4"/>
</dbReference>
<keyword evidence="10" id="KW-0067">ATP-binding</keyword>
<evidence type="ECO:0000259" key="18">
    <source>
        <dbReference type="PROSITE" id="PS50825"/>
    </source>
</evidence>
<feature type="domain" description="Ig-like" evidence="19">
    <location>
        <begin position="712"/>
        <end position="795"/>
    </location>
</feature>
<dbReference type="Gene3D" id="2.60.40.10">
    <property type="entry name" value="Immunoglobulins"/>
    <property type="match status" value="2"/>
</dbReference>
<evidence type="ECO:0000256" key="1">
    <source>
        <dbReference type="ARBA" id="ARBA00004251"/>
    </source>
</evidence>
<dbReference type="InterPro" id="IPR007110">
    <property type="entry name" value="Ig-like_dom"/>
</dbReference>
<evidence type="ECO:0000256" key="14">
    <source>
        <dbReference type="ARBA" id="ARBA00023157"/>
    </source>
</evidence>
<name>A0ABP8H785_9BACT</name>